<dbReference type="InterPro" id="IPR001305">
    <property type="entry name" value="HSP_DnaJ_Cys-rich_dom"/>
</dbReference>
<dbReference type="InterPro" id="IPR002939">
    <property type="entry name" value="DnaJ_C"/>
</dbReference>
<dbReference type="GO" id="GO:0005524">
    <property type="term" value="F:ATP binding"/>
    <property type="evidence" value="ECO:0007669"/>
    <property type="project" value="InterPro"/>
</dbReference>
<dbReference type="FunFam" id="1.10.287.110:FF:000016">
    <property type="entry name" value="DnaJ (Hsp40) homolog, subfamily A, member 2"/>
    <property type="match status" value="1"/>
</dbReference>
<dbReference type="AlphaFoldDB" id="A0A158PJF3"/>
<accession>A0A158PJF3</accession>
<dbReference type="SMART" id="SM00271">
    <property type="entry name" value="DnaJ"/>
    <property type="match status" value="1"/>
</dbReference>
<dbReference type="CDD" id="cd10747">
    <property type="entry name" value="DnaJ_C"/>
    <property type="match status" value="1"/>
</dbReference>
<organism evidence="15">
    <name type="scientific">Angiostrongylus costaricensis</name>
    <name type="common">Nematode worm</name>
    <dbReference type="NCBI Taxonomy" id="334426"/>
    <lineage>
        <taxon>Eukaryota</taxon>
        <taxon>Metazoa</taxon>
        <taxon>Ecdysozoa</taxon>
        <taxon>Nematoda</taxon>
        <taxon>Chromadorea</taxon>
        <taxon>Rhabditida</taxon>
        <taxon>Rhabditina</taxon>
        <taxon>Rhabditomorpha</taxon>
        <taxon>Strongyloidea</taxon>
        <taxon>Metastrongylidae</taxon>
        <taxon>Angiostrongylus</taxon>
    </lineage>
</organism>
<dbReference type="Pfam" id="PF00226">
    <property type="entry name" value="DnaJ"/>
    <property type="match status" value="1"/>
</dbReference>
<dbReference type="HAMAP" id="MF_01152">
    <property type="entry name" value="DnaJ"/>
    <property type="match status" value="1"/>
</dbReference>
<dbReference type="FunFam" id="2.10.230.10:FF:000001">
    <property type="entry name" value="DnaJ subfamily A member 2"/>
    <property type="match status" value="1"/>
</dbReference>
<evidence type="ECO:0000259" key="11">
    <source>
        <dbReference type="PROSITE" id="PS50076"/>
    </source>
</evidence>
<dbReference type="InterPro" id="IPR036869">
    <property type="entry name" value="J_dom_sf"/>
</dbReference>
<dbReference type="SUPFAM" id="SSF57938">
    <property type="entry name" value="DnaJ/Hsp40 cysteine-rich domain"/>
    <property type="match status" value="1"/>
</dbReference>
<dbReference type="PROSITE" id="PS51188">
    <property type="entry name" value="ZF_CR"/>
    <property type="match status" value="1"/>
</dbReference>
<dbReference type="Gene3D" id="2.10.230.10">
    <property type="entry name" value="Heat shock protein DnaJ, cysteine-rich domain"/>
    <property type="match status" value="1"/>
</dbReference>
<dbReference type="InterPro" id="IPR008971">
    <property type="entry name" value="HSP40/DnaJ_pept-bd"/>
</dbReference>
<evidence type="ECO:0000256" key="4">
    <source>
        <dbReference type="ARBA" id="ARBA00022771"/>
    </source>
</evidence>
<keyword evidence="4 9" id="KW-0863">Zinc-finger</keyword>
<dbReference type="STRING" id="334426.A0A158PJF3"/>
<dbReference type="GO" id="GO:0051082">
    <property type="term" value="F:unfolded protein binding"/>
    <property type="evidence" value="ECO:0007669"/>
    <property type="project" value="InterPro"/>
</dbReference>
<dbReference type="Proteomes" id="UP000267027">
    <property type="component" value="Unassembled WGS sequence"/>
</dbReference>
<proteinExistence type="inferred from homology"/>
<dbReference type="PROSITE" id="PS00636">
    <property type="entry name" value="DNAJ_1"/>
    <property type="match status" value="1"/>
</dbReference>
<reference evidence="13 14" key="2">
    <citation type="submission" date="2018-11" db="EMBL/GenBank/DDBJ databases">
        <authorList>
            <consortium name="Pathogen Informatics"/>
        </authorList>
    </citation>
    <scope>NUCLEOTIDE SEQUENCE [LARGE SCALE GENOMIC DNA]</scope>
    <source>
        <strain evidence="13 14">Costa Rica</strain>
    </source>
</reference>
<name>A0A158PJF3_ANGCS</name>
<dbReference type="SUPFAM" id="SSF49493">
    <property type="entry name" value="HSP40/DnaJ peptide-binding domain"/>
    <property type="match status" value="2"/>
</dbReference>
<dbReference type="InterPro" id="IPR001623">
    <property type="entry name" value="DnaJ_domain"/>
</dbReference>
<dbReference type="OrthoDB" id="550424at2759"/>
<evidence type="ECO:0000256" key="10">
    <source>
        <dbReference type="SAM" id="MobiDB-lite"/>
    </source>
</evidence>
<dbReference type="WBParaSite" id="ACOC_0000869401-mRNA-1">
    <property type="protein sequence ID" value="ACOC_0000869401-mRNA-1"/>
    <property type="gene ID" value="ACOC_0000869401"/>
</dbReference>
<evidence type="ECO:0000256" key="7">
    <source>
        <dbReference type="ARBA" id="ARBA00023288"/>
    </source>
</evidence>
<evidence type="ECO:0000313" key="14">
    <source>
        <dbReference type="Proteomes" id="UP000267027"/>
    </source>
</evidence>
<feature type="domain" description="CR-type" evidence="12">
    <location>
        <begin position="143"/>
        <end position="227"/>
    </location>
</feature>
<dbReference type="InterPro" id="IPR018253">
    <property type="entry name" value="DnaJ_domain_CS"/>
</dbReference>
<keyword evidence="8" id="KW-0636">Prenylation</keyword>
<dbReference type="Pfam" id="PF01556">
    <property type="entry name" value="DnaJ_C"/>
    <property type="match status" value="1"/>
</dbReference>
<dbReference type="PANTHER" id="PTHR43888">
    <property type="entry name" value="DNAJ-LIKE-2, ISOFORM A-RELATED"/>
    <property type="match status" value="1"/>
</dbReference>
<dbReference type="InterPro" id="IPR044713">
    <property type="entry name" value="DNJA1/2-like"/>
</dbReference>
<dbReference type="Pfam" id="PF00684">
    <property type="entry name" value="DnaJ_CXXCXGXG"/>
    <property type="match status" value="1"/>
</dbReference>
<dbReference type="Gene3D" id="2.60.260.20">
    <property type="entry name" value="Urease metallochaperone UreE, N-terminal domain"/>
    <property type="match status" value="2"/>
</dbReference>
<reference evidence="15" key="1">
    <citation type="submission" date="2016-04" db="UniProtKB">
        <authorList>
            <consortium name="WormBaseParasite"/>
        </authorList>
    </citation>
    <scope>IDENTIFICATION</scope>
</reference>
<dbReference type="GO" id="GO:0009408">
    <property type="term" value="P:response to heat"/>
    <property type="evidence" value="ECO:0007669"/>
    <property type="project" value="InterPro"/>
</dbReference>
<evidence type="ECO:0000313" key="13">
    <source>
        <dbReference type="EMBL" id="VDM60280.1"/>
    </source>
</evidence>
<feature type="region of interest" description="Disordered" evidence="10">
    <location>
        <begin position="394"/>
        <end position="416"/>
    </location>
</feature>
<dbReference type="InterPro" id="IPR036410">
    <property type="entry name" value="HSP_DnaJ_Cys-rich_dom_sf"/>
</dbReference>
<keyword evidence="6" id="KW-0143">Chaperone</keyword>
<evidence type="ECO:0000256" key="9">
    <source>
        <dbReference type="PROSITE-ProRule" id="PRU00546"/>
    </source>
</evidence>
<gene>
    <name evidence="13" type="ORF">ACOC_LOCUS8695</name>
</gene>
<protein>
    <submittedName>
        <fullName evidence="15">DnaJ domain-containing protein</fullName>
    </submittedName>
</protein>
<dbReference type="PRINTS" id="PR00625">
    <property type="entry name" value="JDOMAIN"/>
</dbReference>
<dbReference type="InterPro" id="IPR012724">
    <property type="entry name" value="DnaJ"/>
</dbReference>
<dbReference type="GO" id="GO:0030544">
    <property type="term" value="F:Hsp70 protein binding"/>
    <property type="evidence" value="ECO:0007669"/>
    <property type="project" value="InterPro"/>
</dbReference>
<dbReference type="Gene3D" id="1.10.287.110">
    <property type="entry name" value="DnaJ domain"/>
    <property type="match status" value="1"/>
</dbReference>
<evidence type="ECO:0000256" key="2">
    <source>
        <dbReference type="ARBA" id="ARBA00022723"/>
    </source>
</evidence>
<keyword evidence="7" id="KW-0449">Lipoprotein</keyword>
<keyword evidence="2 9" id="KW-0479">Metal-binding</keyword>
<keyword evidence="5 9" id="KW-0862">Zinc</keyword>
<evidence type="ECO:0000256" key="8">
    <source>
        <dbReference type="ARBA" id="ARBA00023289"/>
    </source>
</evidence>
<evidence type="ECO:0000256" key="1">
    <source>
        <dbReference type="ARBA" id="ARBA00022481"/>
    </source>
</evidence>
<evidence type="ECO:0000313" key="15">
    <source>
        <dbReference type="WBParaSite" id="ACOC_0000869401-mRNA-1"/>
    </source>
</evidence>
<dbReference type="OMA" id="RVCPTCV"/>
<dbReference type="CDD" id="cd10719">
    <property type="entry name" value="DnaJ_zf"/>
    <property type="match status" value="1"/>
</dbReference>
<evidence type="ECO:0000256" key="3">
    <source>
        <dbReference type="ARBA" id="ARBA00022737"/>
    </source>
</evidence>
<dbReference type="GO" id="GO:0006457">
    <property type="term" value="P:protein folding"/>
    <property type="evidence" value="ECO:0007669"/>
    <property type="project" value="InterPro"/>
</dbReference>
<dbReference type="SUPFAM" id="SSF46565">
    <property type="entry name" value="Chaperone J-domain"/>
    <property type="match status" value="1"/>
</dbReference>
<dbReference type="CDD" id="cd06257">
    <property type="entry name" value="DnaJ"/>
    <property type="match status" value="1"/>
</dbReference>
<keyword evidence="14" id="KW-1185">Reference proteome</keyword>
<keyword evidence="3" id="KW-0677">Repeat</keyword>
<dbReference type="FunFam" id="2.60.260.20:FF:000003">
    <property type="entry name" value="DnaJ subfamily A member 2"/>
    <property type="match status" value="1"/>
</dbReference>
<feature type="domain" description="J" evidence="11">
    <location>
        <begin position="15"/>
        <end position="77"/>
    </location>
</feature>
<evidence type="ECO:0000256" key="5">
    <source>
        <dbReference type="ARBA" id="ARBA00022833"/>
    </source>
</evidence>
<dbReference type="GO" id="GO:0008270">
    <property type="term" value="F:zinc ion binding"/>
    <property type="evidence" value="ECO:0007669"/>
    <property type="project" value="UniProtKB-KW"/>
</dbReference>
<dbReference type="PROSITE" id="PS50076">
    <property type="entry name" value="DNAJ_2"/>
    <property type="match status" value="1"/>
</dbReference>
<keyword evidence="1" id="KW-0488">Methylation</keyword>
<sequence>MGGMGKAQDTPVDTRLYDLLKVKPDASDDEIKKAYRKLAKEFHPDKNPNHGDLFKEISFAYEILSNPERRRVYDLRGMDGIKEGGASAGGFGGDLFSHIFGDDEDSPFGGFFGMGGGGRRRTRRKFQDTIYPLNVTLEEVYVGKKAKLRLSKKALCSACKGTGAKTGQSYECRTCRGRGIKNVIQQIGPGMIQQMQVRCPDCRGEGSRIPDTDKCGTCKGEKSEEIKKILEVHVEPGMQNNDKITFPREGDQTDPEIEPGDVVIVIQVKPHEVFEREGDDLIAKKTISLNEALCGYEIPLKHLDGRTLILKNKPNDIITPDCIRGIIGEGMPHRRHRDIRGNLYIKFSVTFPNEHFLEDESKYKVKEFSYFAQYLSFSTSFNIITSLGGQAYDEDASDDEMSGHGHHGPQVQCAQS</sequence>
<evidence type="ECO:0000256" key="6">
    <source>
        <dbReference type="ARBA" id="ARBA00023186"/>
    </source>
</evidence>
<feature type="zinc finger region" description="CR-type" evidence="9">
    <location>
        <begin position="143"/>
        <end position="227"/>
    </location>
</feature>
<dbReference type="EMBL" id="UYYA01004189">
    <property type="protein sequence ID" value="VDM60280.1"/>
    <property type="molecule type" value="Genomic_DNA"/>
</dbReference>
<evidence type="ECO:0000259" key="12">
    <source>
        <dbReference type="PROSITE" id="PS51188"/>
    </source>
</evidence>